<sequence>MSSALKLSELENFLKQNQLVTTQQLLEFYRTFEPDLKVNTLRWRIYHLKQANIIYSPKRGVFALQEKKVFMPEQTENMKDLARLIQEKYPYVNFSLYPTEWLAGLTGHMYQSKNIILEVDIDALDSVFHFVKDRYPNVYLSPDKGIYDLYTSPREENIIVNRLYVDAPLNRIRGNYHLPKLEKLLIDLIVNEPIILPIGVSEVKTILTNARSSTT</sequence>
<name>A0A143YUU2_9LACT</name>
<accession>A0A143YUU2</accession>
<dbReference type="InterPro" id="IPR046484">
    <property type="entry name" value="DUF6577"/>
</dbReference>
<dbReference type="Proteomes" id="UP000242754">
    <property type="component" value="Unassembled WGS sequence"/>
</dbReference>
<gene>
    <name evidence="1" type="ORF">Tpal_2008</name>
</gene>
<dbReference type="Pfam" id="PF20217">
    <property type="entry name" value="DUF6577"/>
    <property type="match status" value="1"/>
</dbReference>
<organism evidence="1 2">
    <name type="scientific">Trichococcus palustris</name>
    <dbReference type="NCBI Taxonomy" id="140314"/>
    <lineage>
        <taxon>Bacteria</taxon>
        <taxon>Bacillati</taxon>
        <taxon>Bacillota</taxon>
        <taxon>Bacilli</taxon>
        <taxon>Lactobacillales</taxon>
        <taxon>Carnobacteriaceae</taxon>
        <taxon>Trichococcus</taxon>
    </lineage>
</organism>
<dbReference type="EMBL" id="FJNE01000006">
    <property type="protein sequence ID" value="CZQ96447.1"/>
    <property type="molecule type" value="Genomic_DNA"/>
</dbReference>
<protein>
    <submittedName>
        <fullName evidence="1">Uncharacterized protein</fullName>
    </submittedName>
</protein>
<evidence type="ECO:0000313" key="2">
    <source>
        <dbReference type="Proteomes" id="UP000242754"/>
    </source>
</evidence>
<dbReference type="AlphaFoldDB" id="A0A143YUU2"/>
<reference evidence="1 2" key="1">
    <citation type="submission" date="2016-02" db="EMBL/GenBank/DDBJ databases">
        <authorList>
            <person name="Wen L."/>
            <person name="He K."/>
            <person name="Yang H."/>
        </authorList>
    </citation>
    <scope>NUCLEOTIDE SEQUENCE [LARGE SCALE GENOMIC DNA]</scope>
    <source>
        <strain evidence="1">Trichococcus palustris</strain>
    </source>
</reference>
<keyword evidence="2" id="KW-1185">Reference proteome</keyword>
<dbReference type="RefSeq" id="WP_245825781.1">
    <property type="nucleotide sequence ID" value="NZ_FJNE01000006.1"/>
</dbReference>
<proteinExistence type="predicted"/>
<evidence type="ECO:0000313" key="1">
    <source>
        <dbReference type="EMBL" id="CZQ96447.1"/>
    </source>
</evidence>